<evidence type="ECO:0000256" key="1">
    <source>
        <dbReference type="SAM" id="Phobius"/>
    </source>
</evidence>
<keyword evidence="1" id="KW-1133">Transmembrane helix</keyword>
<keyword evidence="1" id="KW-0472">Membrane</keyword>
<proteinExistence type="predicted"/>
<feature type="transmembrane region" description="Helical" evidence="1">
    <location>
        <begin position="27"/>
        <end position="51"/>
    </location>
</feature>
<dbReference type="Proteomes" id="UP000269721">
    <property type="component" value="Unassembled WGS sequence"/>
</dbReference>
<evidence type="ECO:0000313" key="2">
    <source>
        <dbReference type="EMBL" id="RKO86895.1"/>
    </source>
</evidence>
<sequence length="103" mass="11465">IQNAVTKKWHYEIDTDRADHELRIPRLLLTLGHIGFAGRAMLFFFMGFVMFKALAVQVNQTGNTMANGLNQLLSTGSGTVFMFIIGTYRHFPTPPPSGKPAIL</sequence>
<accession>A0A4P9W6B0</accession>
<name>A0A4P9W6B0_9FUNG</name>
<dbReference type="AlphaFoldDB" id="A0A4P9W6B0"/>
<protein>
    <submittedName>
        <fullName evidence="2">Uncharacterized protein</fullName>
    </submittedName>
</protein>
<feature type="non-terminal residue" evidence="2">
    <location>
        <position position="1"/>
    </location>
</feature>
<reference evidence="3" key="1">
    <citation type="journal article" date="2018" name="Nat. Microbiol.">
        <title>Leveraging single-cell genomics to expand the fungal tree of life.</title>
        <authorList>
            <person name="Ahrendt S.R."/>
            <person name="Quandt C.A."/>
            <person name="Ciobanu D."/>
            <person name="Clum A."/>
            <person name="Salamov A."/>
            <person name="Andreopoulos B."/>
            <person name="Cheng J.F."/>
            <person name="Woyke T."/>
            <person name="Pelin A."/>
            <person name="Henrissat B."/>
            <person name="Reynolds N.K."/>
            <person name="Benny G.L."/>
            <person name="Smith M.E."/>
            <person name="James T.Y."/>
            <person name="Grigoriev I.V."/>
        </authorList>
    </citation>
    <scope>NUCLEOTIDE SEQUENCE [LARGE SCALE GENOMIC DNA]</scope>
</reference>
<dbReference type="EMBL" id="KZ997831">
    <property type="protein sequence ID" value="RKO86895.1"/>
    <property type="molecule type" value="Genomic_DNA"/>
</dbReference>
<evidence type="ECO:0000313" key="3">
    <source>
        <dbReference type="Proteomes" id="UP000269721"/>
    </source>
</evidence>
<keyword evidence="3" id="KW-1185">Reference proteome</keyword>
<feature type="transmembrane region" description="Helical" evidence="1">
    <location>
        <begin position="71"/>
        <end position="91"/>
    </location>
</feature>
<organism evidence="2 3">
    <name type="scientific">Blyttiomyces helicus</name>
    <dbReference type="NCBI Taxonomy" id="388810"/>
    <lineage>
        <taxon>Eukaryota</taxon>
        <taxon>Fungi</taxon>
        <taxon>Fungi incertae sedis</taxon>
        <taxon>Chytridiomycota</taxon>
        <taxon>Chytridiomycota incertae sedis</taxon>
        <taxon>Chytridiomycetes</taxon>
        <taxon>Chytridiomycetes incertae sedis</taxon>
        <taxon>Blyttiomyces</taxon>
    </lineage>
</organism>
<gene>
    <name evidence="2" type="ORF">BDK51DRAFT_25586</name>
</gene>
<keyword evidence="1" id="KW-0812">Transmembrane</keyword>
<dbReference type="OrthoDB" id="18869at2759"/>